<dbReference type="InterPro" id="IPR027417">
    <property type="entry name" value="P-loop_NTPase"/>
</dbReference>
<dbReference type="RefSeq" id="WP_021624108.1">
    <property type="nucleotide sequence ID" value="NZ_KE952892.1"/>
</dbReference>
<reference evidence="2 3" key="1">
    <citation type="submission" date="2013-08" db="EMBL/GenBank/DDBJ databases">
        <authorList>
            <person name="Weinstock G."/>
            <person name="Sodergren E."/>
            <person name="Wylie T."/>
            <person name="Fulton L."/>
            <person name="Fulton R."/>
            <person name="Fronick C."/>
            <person name="O'Laughlin M."/>
            <person name="Godfrey J."/>
            <person name="Miner T."/>
            <person name="Herter B."/>
            <person name="Appelbaum E."/>
            <person name="Cordes M."/>
            <person name="Lek S."/>
            <person name="Wollam A."/>
            <person name="Pepin K.H."/>
            <person name="Palsikar V.B."/>
            <person name="Mitreva M."/>
            <person name="Wilson R.K."/>
        </authorList>
    </citation>
    <scope>NUCLEOTIDE SEQUENCE [LARGE SCALE GENOMIC DNA]</scope>
    <source>
        <strain evidence="2 3">ATCC 12856</strain>
    </source>
</reference>
<proteinExistence type="predicted"/>
<evidence type="ECO:0000256" key="1">
    <source>
        <dbReference type="SAM" id="Coils"/>
    </source>
</evidence>
<dbReference type="EMBL" id="AWSJ01000287">
    <property type="protein sequence ID" value="ERI07221.1"/>
    <property type="molecule type" value="Genomic_DNA"/>
</dbReference>
<dbReference type="HOGENOM" id="CLU_580940_0_0_9"/>
<comment type="caution">
    <text evidence="2">The sequence shown here is derived from an EMBL/GenBank/DDBJ whole genome shotgun (WGS) entry which is preliminary data.</text>
</comment>
<keyword evidence="3" id="KW-1185">Reference proteome</keyword>
<protein>
    <submittedName>
        <fullName evidence="2">Uncharacterized protein</fullName>
    </submittedName>
</protein>
<gene>
    <name evidence="2" type="ORF">HMPREF0083_04692</name>
</gene>
<dbReference type="Proteomes" id="UP000016511">
    <property type="component" value="Unassembled WGS sequence"/>
</dbReference>
<organism evidence="2 3">
    <name type="scientific">Aneurinibacillus aneurinilyticus ATCC 12856</name>
    <dbReference type="NCBI Taxonomy" id="649747"/>
    <lineage>
        <taxon>Bacteria</taxon>
        <taxon>Bacillati</taxon>
        <taxon>Bacillota</taxon>
        <taxon>Bacilli</taxon>
        <taxon>Bacillales</taxon>
        <taxon>Paenibacillaceae</taxon>
        <taxon>Aneurinibacillus group</taxon>
        <taxon>Aneurinibacillus</taxon>
    </lineage>
</organism>
<dbReference type="STRING" id="649747.HMPREF0083_04692"/>
<dbReference type="PATRIC" id="fig|649747.3.peg.4222"/>
<evidence type="ECO:0000313" key="2">
    <source>
        <dbReference type="EMBL" id="ERI07221.1"/>
    </source>
</evidence>
<accession>U1Y8R5</accession>
<name>U1Y8R5_ANEAE</name>
<feature type="coiled-coil region" evidence="1">
    <location>
        <begin position="376"/>
        <end position="433"/>
    </location>
</feature>
<dbReference type="AlphaFoldDB" id="U1Y8R5"/>
<sequence length="470" mass="53113">MEQKARIVVAGDKKITLRVNRYPIPAERNISNSDDFYSIGISTRVNGEVLDPGFLERAIGGEKLYRELVFDKSKEDFCLREADEFEKEEMAETGRFYSYGLLLSGWGLGIDGLSKTEKMEDFLLNELEAFLLKHTEKLASEPLYIPQEKIIEKASDKNLAVVGQTGSGSKLAIKYLVSELVRNNQKVVMISQMSETVVFTEKLGGNNISPDMLEASDLTGGLINLQFNDLCFGNNGGLLDRLIELMDTLASAGYKYIVLYESRSFINELNFNQFSAFIRAANEHNIYVHIRMNSINEDLTVTQLKELNKFFPTKIVFNTADLDEVLDMSISLYSGESILIDMDKNSKGRIKFRFSNEQFYLFDEDQPLKVTLAEKIQILKGAIPSFEKQLKDLKDDYKRCRTNAGVLTMASKIYEVEGNLQDAKETLKKAEWEQQAIGLSRGNTDEALLADIAKPTMKTEGSQERVEAIE</sequence>
<keyword evidence="1" id="KW-0175">Coiled coil</keyword>
<evidence type="ECO:0000313" key="3">
    <source>
        <dbReference type="Proteomes" id="UP000016511"/>
    </source>
</evidence>
<dbReference type="Gene3D" id="3.40.50.300">
    <property type="entry name" value="P-loop containing nucleotide triphosphate hydrolases"/>
    <property type="match status" value="1"/>
</dbReference>
<dbReference type="GeneID" id="92841193"/>